<proteinExistence type="predicted"/>
<keyword evidence="2" id="KW-1185">Reference proteome</keyword>
<dbReference type="KEGG" id="fpf:DCC35_13590"/>
<evidence type="ECO:0000313" key="2">
    <source>
        <dbReference type="Proteomes" id="UP000298616"/>
    </source>
</evidence>
<accession>A0A4D7JSN8</accession>
<dbReference type="Proteomes" id="UP000298616">
    <property type="component" value="Chromosome"/>
</dbReference>
<name>A0A4D7JSN8_9BACT</name>
<dbReference type="Gene3D" id="2.170.130.10">
    <property type="entry name" value="TonB-dependent receptor, plug domain"/>
    <property type="match status" value="1"/>
</dbReference>
<reference evidence="1 2" key="1">
    <citation type="submission" date="2018-04" db="EMBL/GenBank/DDBJ databases">
        <title>Complete genome uncultured novel isolate.</title>
        <authorList>
            <person name="Merlino G."/>
        </authorList>
    </citation>
    <scope>NUCLEOTIDE SEQUENCE [LARGE SCALE GENOMIC DNA]</scope>
    <source>
        <strain evidence="2">R1DC9</strain>
    </source>
</reference>
<sequence>MPVILFTSFFLNQTEKMRIITTIVFLLSFSNTLFCQKQFNIPDIPRIHNFIERLPRLIKTHNLEEIRASEDSLNIRIWQSNSVMTVSVDEETVSEYQVFTTGSDPEIKDTTFSTATSKRILKSILQNKVMTVKDDPSSGIDGAMVYIEISTPESYKIVSMWSPCDEKDQNKKRVVKILRDINEEIDTKKIIDDFQVSLDPGGYSWGMTSFSIDRFLDDEQEKTDFYKRAEAKIKNELNINEQTDPRHFPLVVINGIPRTGIADLNKYTDSEVESIKVLSGSDGKGTELYGRRGENGVVLIKTIN</sequence>
<protein>
    <recommendedName>
        <fullName evidence="3">TonB-dependent receptor plug domain-containing protein</fullName>
    </recommendedName>
</protein>
<dbReference type="EMBL" id="CP028923">
    <property type="protein sequence ID" value="QCK15702.1"/>
    <property type="molecule type" value="Genomic_DNA"/>
</dbReference>
<dbReference type="InterPro" id="IPR037066">
    <property type="entry name" value="Plug_dom_sf"/>
</dbReference>
<dbReference type="AlphaFoldDB" id="A0A4D7JSN8"/>
<gene>
    <name evidence="1" type="ORF">DCC35_13590</name>
</gene>
<evidence type="ECO:0008006" key="3">
    <source>
        <dbReference type="Google" id="ProtNLM"/>
    </source>
</evidence>
<evidence type="ECO:0000313" key="1">
    <source>
        <dbReference type="EMBL" id="QCK15702.1"/>
    </source>
</evidence>
<organism evidence="1 2">
    <name type="scientific">Mangrovivirga cuniculi</name>
    <dbReference type="NCBI Taxonomy" id="2715131"/>
    <lineage>
        <taxon>Bacteria</taxon>
        <taxon>Pseudomonadati</taxon>
        <taxon>Bacteroidota</taxon>
        <taxon>Cytophagia</taxon>
        <taxon>Cytophagales</taxon>
        <taxon>Mangrovivirgaceae</taxon>
        <taxon>Mangrovivirga</taxon>
    </lineage>
</organism>